<dbReference type="EMBL" id="CAXAMN010004269">
    <property type="protein sequence ID" value="CAK9008484.1"/>
    <property type="molecule type" value="Genomic_DNA"/>
</dbReference>
<feature type="compositionally biased region" description="Basic and acidic residues" evidence="1">
    <location>
        <begin position="276"/>
        <end position="294"/>
    </location>
</feature>
<evidence type="ECO:0000313" key="2">
    <source>
        <dbReference type="EMBL" id="CAK9008484.1"/>
    </source>
</evidence>
<sequence length="300" mass="33259">MVEYGVVSMSSMQDLMTESVARGKEDISDRSSGITEATGSGVYGLTWLDLAQFLQLASDADGTFRIEIDQDACIEGIPDLEVSVQRLRTPDQALTPQEIASCRTALGSLQWLAIQTQTTAHSNRPKGDSTGGMITLLAGPDSLSGDVTPMVLLTWKTWKLKRKAIASNDAEVQAVLESEDNNFRARVGLHQQRPNESPLLGLTNMRAALQAFQLRENLRRCGSTLRWLASDYDLADSMTKKKGDSREGILKFMATWHWTIAYDPNFVEATKEAWPDRRRPDRSGCTECEGEHLEAVPWPP</sequence>
<proteinExistence type="predicted"/>
<gene>
    <name evidence="2" type="ORF">CCMP2556_LOCUS9271</name>
</gene>
<evidence type="ECO:0000256" key="1">
    <source>
        <dbReference type="SAM" id="MobiDB-lite"/>
    </source>
</evidence>
<keyword evidence="3" id="KW-1185">Reference proteome</keyword>
<evidence type="ECO:0000313" key="3">
    <source>
        <dbReference type="Proteomes" id="UP001642484"/>
    </source>
</evidence>
<name>A0ABP0J2L9_9DINO</name>
<comment type="caution">
    <text evidence="2">The sequence shown here is derived from an EMBL/GenBank/DDBJ whole genome shotgun (WGS) entry which is preliminary data.</text>
</comment>
<protein>
    <submittedName>
        <fullName evidence="2">Uncharacterized protein</fullName>
    </submittedName>
</protein>
<dbReference type="Proteomes" id="UP001642484">
    <property type="component" value="Unassembled WGS sequence"/>
</dbReference>
<accession>A0ABP0J2L9</accession>
<reference evidence="2 3" key="1">
    <citation type="submission" date="2024-02" db="EMBL/GenBank/DDBJ databases">
        <authorList>
            <person name="Chen Y."/>
            <person name="Shah S."/>
            <person name="Dougan E. K."/>
            <person name="Thang M."/>
            <person name="Chan C."/>
        </authorList>
    </citation>
    <scope>NUCLEOTIDE SEQUENCE [LARGE SCALE GENOMIC DNA]</scope>
</reference>
<organism evidence="2 3">
    <name type="scientific">Durusdinium trenchii</name>
    <dbReference type="NCBI Taxonomy" id="1381693"/>
    <lineage>
        <taxon>Eukaryota</taxon>
        <taxon>Sar</taxon>
        <taxon>Alveolata</taxon>
        <taxon>Dinophyceae</taxon>
        <taxon>Suessiales</taxon>
        <taxon>Symbiodiniaceae</taxon>
        <taxon>Durusdinium</taxon>
    </lineage>
</organism>
<feature type="region of interest" description="Disordered" evidence="1">
    <location>
        <begin position="276"/>
        <end position="300"/>
    </location>
</feature>